<comment type="catalytic activity">
    <reaction evidence="7">
        <text>(2S,6S)-2,6-diaminopimelate = meso-2,6-diaminopimelate</text>
        <dbReference type="Rhea" id="RHEA:15393"/>
        <dbReference type="ChEBI" id="CHEBI:57609"/>
        <dbReference type="ChEBI" id="CHEBI:57791"/>
        <dbReference type="EC" id="5.1.1.7"/>
    </reaction>
</comment>
<dbReference type="GO" id="GO:0009089">
    <property type="term" value="P:lysine biosynthetic process via diaminopimelate"/>
    <property type="evidence" value="ECO:0007669"/>
    <property type="project" value="UniProtKB-UniRule"/>
</dbReference>
<dbReference type="Proteomes" id="UP000808761">
    <property type="component" value="Unassembled WGS sequence"/>
</dbReference>
<feature type="non-terminal residue" evidence="10">
    <location>
        <position position="244"/>
    </location>
</feature>
<evidence type="ECO:0000256" key="3">
    <source>
        <dbReference type="ARBA" id="ARBA00013080"/>
    </source>
</evidence>
<evidence type="ECO:0000256" key="8">
    <source>
        <dbReference type="NCBIfam" id="TIGR00652"/>
    </source>
</evidence>
<comment type="pathway">
    <text evidence="1">Amino-acid biosynthesis; L-lysine biosynthesis via DAP pathway; DL-2,6-diaminopimelate from LL-2,6-diaminopimelate: step 1/1.</text>
</comment>
<dbReference type="Pfam" id="PF01678">
    <property type="entry name" value="DAP_epimerase"/>
    <property type="match status" value="2"/>
</dbReference>
<dbReference type="EMBL" id="JACRKR010000011">
    <property type="protein sequence ID" value="MBI5078433.1"/>
    <property type="molecule type" value="Genomic_DNA"/>
</dbReference>
<gene>
    <name evidence="10" type="ORF">HZB08_00215</name>
</gene>
<evidence type="ECO:0000313" key="10">
    <source>
        <dbReference type="EMBL" id="MBI5078433.1"/>
    </source>
</evidence>
<evidence type="ECO:0000256" key="7">
    <source>
        <dbReference type="ARBA" id="ARBA00051712"/>
    </source>
</evidence>
<evidence type="ECO:0000256" key="5">
    <source>
        <dbReference type="ARBA" id="ARBA00023154"/>
    </source>
</evidence>
<dbReference type="EC" id="5.1.1.7" evidence="3 8"/>
<comment type="similarity">
    <text evidence="2">Belongs to the diaminopimelate epimerase family.</text>
</comment>
<dbReference type="InterPro" id="IPR018510">
    <property type="entry name" value="DAP_epimerase_AS"/>
</dbReference>
<feature type="active site" evidence="9">
    <location>
        <position position="77"/>
    </location>
</feature>
<keyword evidence="6 10" id="KW-0413">Isomerase</keyword>
<dbReference type="PROSITE" id="PS01326">
    <property type="entry name" value="DAP_EPIMERASE"/>
    <property type="match status" value="1"/>
</dbReference>
<dbReference type="SUPFAM" id="SSF54506">
    <property type="entry name" value="Diaminopimelate epimerase-like"/>
    <property type="match status" value="2"/>
</dbReference>
<evidence type="ECO:0000256" key="4">
    <source>
        <dbReference type="ARBA" id="ARBA00022605"/>
    </source>
</evidence>
<organism evidence="10 11">
    <name type="scientific">Candidatus Saganbacteria bacterium</name>
    <dbReference type="NCBI Taxonomy" id="2575572"/>
    <lineage>
        <taxon>Bacteria</taxon>
        <taxon>Bacillati</taxon>
        <taxon>Saganbacteria</taxon>
    </lineage>
</organism>
<dbReference type="HAMAP" id="MF_00197">
    <property type="entry name" value="DAP_epimerase"/>
    <property type="match status" value="1"/>
</dbReference>
<dbReference type="Gene3D" id="3.10.310.10">
    <property type="entry name" value="Diaminopimelate Epimerase, Chain A, domain 1"/>
    <property type="match status" value="2"/>
</dbReference>
<dbReference type="GO" id="GO:0008837">
    <property type="term" value="F:diaminopimelate epimerase activity"/>
    <property type="evidence" value="ECO:0007669"/>
    <property type="project" value="UniProtKB-UniRule"/>
</dbReference>
<evidence type="ECO:0000256" key="9">
    <source>
        <dbReference type="PROSITE-ProRule" id="PRU10125"/>
    </source>
</evidence>
<keyword evidence="5" id="KW-0457">Lysine biosynthesis</keyword>
<evidence type="ECO:0000256" key="1">
    <source>
        <dbReference type="ARBA" id="ARBA00005196"/>
    </source>
</evidence>
<keyword evidence="4" id="KW-0028">Amino-acid biosynthesis</keyword>
<evidence type="ECO:0000313" key="11">
    <source>
        <dbReference type="Proteomes" id="UP000808761"/>
    </source>
</evidence>
<name>A0A9D6UM38_UNCSA</name>
<dbReference type="PANTHER" id="PTHR31689">
    <property type="entry name" value="DIAMINOPIMELATE EPIMERASE, CHLOROPLASTIC"/>
    <property type="match status" value="1"/>
</dbReference>
<accession>A0A9D6UM38</accession>
<dbReference type="GO" id="GO:0005829">
    <property type="term" value="C:cytosol"/>
    <property type="evidence" value="ECO:0007669"/>
    <property type="project" value="TreeGrafter"/>
</dbReference>
<reference evidence="10" key="1">
    <citation type="submission" date="2020-07" db="EMBL/GenBank/DDBJ databases">
        <title>Huge and variable diversity of episymbiotic CPR bacteria and DPANN archaea in groundwater ecosystems.</title>
        <authorList>
            <person name="He C.Y."/>
            <person name="Keren R."/>
            <person name="Whittaker M."/>
            <person name="Farag I.F."/>
            <person name="Doudna J."/>
            <person name="Cate J.H.D."/>
            <person name="Banfield J.F."/>
        </authorList>
    </citation>
    <scope>NUCLEOTIDE SEQUENCE</scope>
    <source>
        <strain evidence="10">NC_groundwater_1860_Pr3_B-0.1um_51_7</strain>
    </source>
</reference>
<comment type="caution">
    <text evidence="10">The sequence shown here is derived from an EMBL/GenBank/DDBJ whole genome shotgun (WGS) entry which is preliminary data.</text>
</comment>
<dbReference type="PANTHER" id="PTHR31689:SF0">
    <property type="entry name" value="DIAMINOPIMELATE EPIMERASE"/>
    <property type="match status" value="1"/>
</dbReference>
<proteinExistence type="inferred from homology"/>
<dbReference type="InterPro" id="IPR001653">
    <property type="entry name" value="DAP_epimerase_DapF"/>
</dbReference>
<evidence type="ECO:0000256" key="6">
    <source>
        <dbReference type="ARBA" id="ARBA00023235"/>
    </source>
</evidence>
<dbReference type="AlphaFoldDB" id="A0A9D6UM38"/>
<protein>
    <recommendedName>
        <fullName evidence="3 8">Diaminopimelate epimerase</fullName>
        <ecNumber evidence="3 8">5.1.1.7</ecNumber>
    </recommendedName>
</protein>
<evidence type="ECO:0000256" key="2">
    <source>
        <dbReference type="ARBA" id="ARBA00010219"/>
    </source>
</evidence>
<sequence length="244" mass="26837">MPAIINFTKMHGLGNDFVLADGRKENLNEINLKELAVEVCDRHFGIGADGLLIVWPSQKAHYRMQVINSDGSEAEMCGNGIRCFARYVYEADQLKEEILSVETLAGTILPAIILENNKIVAIEVDMGVPQEIGNWKLEIGNWKLEIHEISMGNPHAVIFSNDLSGINLAEIGPQIENHPHFPNRTNVEFVKVLNEKEIEVMVWERGAGETLACGTGACAAAAAAHLAWKTGRRVLVNLPGGKLY</sequence>
<dbReference type="NCBIfam" id="TIGR00652">
    <property type="entry name" value="DapF"/>
    <property type="match status" value="1"/>
</dbReference>